<sequence>MRPDLMTSPARFDDAWETAIEFARAAAGSGRDVVLVRDLSGRATLLVDDRNDPEPLDPEGEWLLYLRGEFEGRVHPFASDDPVQAATSMFIADMFFSSPELYVLQTREDGGTGQVSVLERTVVGADWAAVGVEVEKEPTRRTRRIALYGFKGGVGRTTAATFLARHLAERGLRVLVVDLDLESPGASHLLSEPGGAPTHGIVDYLVESAVGNAEGLHLVDRSTNHQPMAGNGEIWLAPAAGTPRKGQPYDYLAKLNRIYSDLPAAEPGGTPLAFAQRLEDAITACEVEVEQDGRPLDVVLLDSRAGIHDIAAVTLTRLCDQALLFAVDNPSTWEGYRMLFTQWQRHPERARALRDRVRIVAAMFNSAGDIDRLDVLRQHAYDTFVETLYNLPDDEDAEPFLPTHGDVDDKPYAPIPILFSNDLIGLDPLRSPKWPELPFVRAAYHQFVGTVDRLLQDMYKDKS</sequence>
<dbReference type="EMBL" id="CP108264">
    <property type="protein sequence ID" value="WTU76546.1"/>
    <property type="molecule type" value="Genomic_DNA"/>
</dbReference>
<proteinExistence type="predicted"/>
<dbReference type="InterPro" id="IPR027417">
    <property type="entry name" value="P-loop_NTPase"/>
</dbReference>
<dbReference type="Gene3D" id="3.40.50.300">
    <property type="entry name" value="P-loop containing nucleotide triphosphate hydrolases"/>
    <property type="match status" value="1"/>
</dbReference>
<organism evidence="2">
    <name type="scientific">Streptomyces sp. NBC_00049</name>
    <dbReference type="NCBI Taxonomy" id="2903617"/>
    <lineage>
        <taxon>Bacteria</taxon>
        <taxon>Bacillati</taxon>
        <taxon>Actinomycetota</taxon>
        <taxon>Actinomycetes</taxon>
        <taxon>Kitasatosporales</taxon>
        <taxon>Streptomycetaceae</taxon>
        <taxon>Streptomyces</taxon>
    </lineage>
</organism>
<dbReference type="GO" id="GO:0051782">
    <property type="term" value="P:negative regulation of cell division"/>
    <property type="evidence" value="ECO:0007669"/>
    <property type="project" value="TreeGrafter"/>
</dbReference>
<dbReference type="CDD" id="cd02042">
    <property type="entry name" value="ParAB_family"/>
    <property type="match status" value="1"/>
</dbReference>
<evidence type="ECO:0000259" key="1">
    <source>
        <dbReference type="Pfam" id="PF01656"/>
    </source>
</evidence>
<dbReference type="GO" id="GO:0009898">
    <property type="term" value="C:cytoplasmic side of plasma membrane"/>
    <property type="evidence" value="ECO:0007669"/>
    <property type="project" value="TreeGrafter"/>
</dbReference>
<dbReference type="GO" id="GO:0016887">
    <property type="term" value="F:ATP hydrolysis activity"/>
    <property type="evidence" value="ECO:0007669"/>
    <property type="project" value="TreeGrafter"/>
</dbReference>
<dbReference type="InterPro" id="IPR050625">
    <property type="entry name" value="ParA/MinD_ATPase"/>
</dbReference>
<dbReference type="InterPro" id="IPR002586">
    <property type="entry name" value="CobQ/CobB/MinD/ParA_Nub-bd_dom"/>
</dbReference>
<name>A0AAU2JXQ2_9ACTN</name>
<dbReference type="AlphaFoldDB" id="A0AAU2JXQ2"/>
<feature type="domain" description="CobQ/CobB/MinD/ParA nucleotide binding" evidence="1">
    <location>
        <begin position="145"/>
        <end position="274"/>
    </location>
</feature>
<dbReference type="PANTHER" id="PTHR43384:SF13">
    <property type="entry name" value="SLR0110 PROTEIN"/>
    <property type="match status" value="1"/>
</dbReference>
<evidence type="ECO:0000313" key="2">
    <source>
        <dbReference type="EMBL" id="WTU76546.1"/>
    </source>
</evidence>
<reference evidence="2" key="1">
    <citation type="submission" date="2022-10" db="EMBL/GenBank/DDBJ databases">
        <title>The complete genomes of actinobacterial strains from the NBC collection.</title>
        <authorList>
            <person name="Joergensen T.S."/>
            <person name="Alvarez Arevalo M."/>
            <person name="Sterndorff E.B."/>
            <person name="Faurdal D."/>
            <person name="Vuksanovic O."/>
            <person name="Mourched A.-S."/>
            <person name="Charusanti P."/>
            <person name="Shaw S."/>
            <person name="Blin K."/>
            <person name="Weber T."/>
        </authorList>
    </citation>
    <scope>NUCLEOTIDE SEQUENCE</scope>
    <source>
        <strain evidence="2">NBC_00049</strain>
    </source>
</reference>
<dbReference type="Pfam" id="PF01656">
    <property type="entry name" value="CbiA"/>
    <property type="match status" value="1"/>
</dbReference>
<accession>A0AAU2JXQ2</accession>
<protein>
    <submittedName>
        <fullName evidence="2">AAA family ATPase</fullName>
    </submittedName>
</protein>
<dbReference type="PANTHER" id="PTHR43384">
    <property type="entry name" value="SEPTUM SITE-DETERMINING PROTEIN MIND HOMOLOG, CHLOROPLASTIC-RELATED"/>
    <property type="match status" value="1"/>
</dbReference>
<dbReference type="GO" id="GO:0005829">
    <property type="term" value="C:cytosol"/>
    <property type="evidence" value="ECO:0007669"/>
    <property type="project" value="TreeGrafter"/>
</dbReference>
<dbReference type="GO" id="GO:0005524">
    <property type="term" value="F:ATP binding"/>
    <property type="evidence" value="ECO:0007669"/>
    <property type="project" value="TreeGrafter"/>
</dbReference>
<dbReference type="NCBIfam" id="NF047398">
    <property type="entry name" value="AAA_KGGVGR"/>
    <property type="match status" value="1"/>
</dbReference>
<gene>
    <name evidence="2" type="ORF">OG327_26240</name>
</gene>
<dbReference type="SUPFAM" id="SSF52540">
    <property type="entry name" value="P-loop containing nucleoside triphosphate hydrolases"/>
    <property type="match status" value="1"/>
</dbReference>